<comment type="caution">
    <text evidence="7">The sequence shown here is derived from an EMBL/GenBank/DDBJ whole genome shotgun (WGS) entry which is preliminary data.</text>
</comment>
<proteinExistence type="predicted"/>
<dbReference type="GO" id="GO:0005886">
    <property type="term" value="C:plasma membrane"/>
    <property type="evidence" value="ECO:0007669"/>
    <property type="project" value="InterPro"/>
</dbReference>
<accession>A0A7C3NGQ3</accession>
<keyword evidence="2 5" id="KW-0812">Transmembrane</keyword>
<gene>
    <name evidence="7" type="ORF">ENS15_04880</name>
</gene>
<dbReference type="GO" id="GO:0009306">
    <property type="term" value="P:protein secretion"/>
    <property type="evidence" value="ECO:0007669"/>
    <property type="project" value="InterPro"/>
</dbReference>
<keyword evidence="3 5" id="KW-1133">Transmembrane helix</keyword>
<organism evidence="7">
    <name type="scientific">candidate division WOR-3 bacterium</name>
    <dbReference type="NCBI Taxonomy" id="2052148"/>
    <lineage>
        <taxon>Bacteria</taxon>
        <taxon>Bacteria division WOR-3</taxon>
    </lineage>
</organism>
<dbReference type="InterPro" id="IPR007452">
    <property type="entry name" value="TamB_C"/>
</dbReference>
<dbReference type="PANTHER" id="PTHR36985:SF1">
    <property type="entry name" value="TRANSLOCATION AND ASSEMBLY MODULE SUBUNIT TAMB"/>
    <property type="match status" value="1"/>
</dbReference>
<feature type="domain" description="Translocation and assembly module TamB C-terminal" evidence="6">
    <location>
        <begin position="894"/>
        <end position="1142"/>
    </location>
</feature>
<dbReference type="GO" id="GO:0097347">
    <property type="term" value="C:TAM protein secretion complex"/>
    <property type="evidence" value="ECO:0007669"/>
    <property type="project" value="TreeGrafter"/>
</dbReference>
<evidence type="ECO:0000256" key="5">
    <source>
        <dbReference type="SAM" id="Phobius"/>
    </source>
</evidence>
<dbReference type="EMBL" id="DSTT01000005">
    <property type="protein sequence ID" value="HFK23966.1"/>
    <property type="molecule type" value="Genomic_DNA"/>
</dbReference>
<evidence type="ECO:0000313" key="7">
    <source>
        <dbReference type="EMBL" id="HFK23966.1"/>
    </source>
</evidence>
<evidence type="ECO:0000256" key="4">
    <source>
        <dbReference type="ARBA" id="ARBA00023136"/>
    </source>
</evidence>
<name>A0A7C3NGQ3_UNCW3</name>
<dbReference type="AlphaFoldDB" id="A0A7C3NGQ3"/>
<reference evidence="7" key="1">
    <citation type="journal article" date="2020" name="mSystems">
        <title>Genome- and Community-Level Interaction Insights into Carbon Utilization and Element Cycling Functions of Hydrothermarchaeota in Hydrothermal Sediment.</title>
        <authorList>
            <person name="Zhou Z."/>
            <person name="Liu Y."/>
            <person name="Xu W."/>
            <person name="Pan J."/>
            <person name="Luo Z.H."/>
            <person name="Li M."/>
        </authorList>
    </citation>
    <scope>NUCLEOTIDE SEQUENCE [LARGE SCALE GENOMIC DNA]</scope>
    <source>
        <strain evidence="7">SpSt-464</strain>
    </source>
</reference>
<evidence type="ECO:0000256" key="2">
    <source>
        <dbReference type="ARBA" id="ARBA00022692"/>
    </source>
</evidence>
<feature type="transmembrane region" description="Helical" evidence="5">
    <location>
        <begin position="7"/>
        <end position="31"/>
    </location>
</feature>
<comment type="subcellular location">
    <subcellularLocation>
        <location evidence="1">Membrane</location>
        <topology evidence="1">Single-pass membrane protein</topology>
    </subcellularLocation>
</comment>
<evidence type="ECO:0000259" key="6">
    <source>
        <dbReference type="Pfam" id="PF04357"/>
    </source>
</evidence>
<evidence type="ECO:0000256" key="1">
    <source>
        <dbReference type="ARBA" id="ARBA00004167"/>
    </source>
</evidence>
<protein>
    <recommendedName>
        <fullName evidence="6">Translocation and assembly module TamB C-terminal domain-containing protein</fullName>
    </recommendedName>
</protein>
<keyword evidence="4 5" id="KW-0472">Membrane</keyword>
<dbReference type="Pfam" id="PF04357">
    <property type="entry name" value="TamB"/>
    <property type="match status" value="1"/>
</dbReference>
<sequence length="1142" mass="131714">MERRKKTVLIILIVIFVIYISNLILLNFGVFNRLIKSGLENFISRTFKGNCQIETLKGNLNRFQVKGLKFENDNFSLTSKTTNISLSLFSLFFKRFIVNKFYVEDIIFEIKEDKRVSQSVEKNRFDIKNFKFGFVLPDFDSKIKVEVNNIEVKNLEVHYKGFTLTNKKFLSSLNLDKKLLFTYYKFYDISFDTFNLKNLEGEISYFLKDSIVINNTINSDNIFSTFKVILKDSLLQINNFETKLYDKIFYYGKNRYIFDGKLFGDFILSPYLENGNLKFEINKLGYNEFSFVDINGEISFKNDTLNVENMKCDDKNLCILAKGFVDFEDGFNGEFTLKLDSLSLESFLKKIEFKKNRFYGKINFKTNFKDYITLNFDSIKGSYGEFEDLMLNGSLNINKDNIFAKDLDLNLKEGKVLFNGDFGKINDNLKITFEKFPLSFVSEINRKINLGGNLNGFINLKGKREYFSCENSLEIKDFNINNNFINFLSLNSKFLFKDGYFDQFVGSFYAINGKFFKKSLDIMYAEVKKENERVFIDIDAISEIISLSAKVEGQLDEKKLKFLGNVTQLDLKTDVDSLRLTKPIEIKILQNDFSIKDFSLEGKEGYAHFEFTKLKDSFTFNFEIMDKNLLLTRYFSGYDIKGDALIYGNGFISNKIKKLTFSGKSKNLNFYELVFDSLDFNCELENSILKLNRFNLYNEDNLSYTFGELYIKDFSKILDSELNLQVKLSNIGGKYFVPLKNIFTVETERGLSFEGKILGTLYDPKLYGKVKVDSSNIYIVKLGTKIKNAEGYGVCEGDVLKDIQLKGLTEKGRVELLGEVEKKKWALGTYRFDIFADGVHSNGIDYVDAFVQCSLKIYGDENQVTTSGLIFLNEGVSDFPFFVKSQEEGASSSRYISNLDLKFVSDGNLWLKNSFVDVELKGEVNLKKENFKYSITGNAEVIRGTYFYLGKRFSIERGIFTLRQSLKDIDPFMDILASTNVYFNEGDERKEAKINIKVKGSTSNPEIVVSSDPLMSLENIISVLSFNSTLNNITNLNDFTRSLPEKALQIYLRNRYLNIISSSIGVDQLDVNTTLLEKEKSAKLSVGKYIGKKLYLSYTHDIFSFSKDQFKIEYKFGKNASVVTERDEQGNFNSGIKFILRF</sequence>
<dbReference type="PANTHER" id="PTHR36985">
    <property type="entry name" value="TRANSLOCATION AND ASSEMBLY MODULE SUBUNIT TAMB"/>
    <property type="match status" value="1"/>
</dbReference>
<evidence type="ECO:0000256" key="3">
    <source>
        <dbReference type="ARBA" id="ARBA00022989"/>
    </source>
</evidence>